<gene>
    <name evidence="3" type="ORF">MNBD_ALPHA05-845</name>
</gene>
<dbReference type="InterPro" id="IPR013096">
    <property type="entry name" value="Cupin_2"/>
</dbReference>
<protein>
    <recommendedName>
        <fullName evidence="2">Cupin type-2 domain-containing protein</fullName>
    </recommendedName>
</protein>
<reference evidence="3" key="1">
    <citation type="submission" date="2018-06" db="EMBL/GenBank/DDBJ databases">
        <authorList>
            <person name="Zhirakovskaya E."/>
        </authorList>
    </citation>
    <scope>NUCLEOTIDE SEQUENCE</scope>
</reference>
<keyword evidence="1" id="KW-0479">Metal-binding</keyword>
<organism evidence="3">
    <name type="scientific">hydrothermal vent metagenome</name>
    <dbReference type="NCBI Taxonomy" id="652676"/>
    <lineage>
        <taxon>unclassified sequences</taxon>
        <taxon>metagenomes</taxon>
        <taxon>ecological metagenomes</taxon>
    </lineage>
</organism>
<sequence>MTEKPNTIIRAKDQRAKGFVFHHPLGDSKSEIAMTMLAQMAGLKRLGVSIGRVPPGKEAFVYHRHHCEEEWVYILEGRAASDIDGAKEEAGPGDFIGYPVGVAHNLENIGQTELVYLMGGEQTSVEIADFPRHGKRLLRAGERIEFVDEKACEPFIPDVRPLPQDD</sequence>
<dbReference type="EMBL" id="UOEH01000261">
    <property type="protein sequence ID" value="VAV98820.1"/>
    <property type="molecule type" value="Genomic_DNA"/>
</dbReference>
<feature type="domain" description="Cupin type-2" evidence="2">
    <location>
        <begin position="52"/>
        <end position="118"/>
    </location>
</feature>
<proteinExistence type="predicted"/>
<name>A0A3B0RZ01_9ZZZZ</name>
<dbReference type="InterPro" id="IPR014710">
    <property type="entry name" value="RmlC-like_jellyroll"/>
</dbReference>
<dbReference type="PANTHER" id="PTHR35848:SF6">
    <property type="entry name" value="CUPIN TYPE-2 DOMAIN-CONTAINING PROTEIN"/>
    <property type="match status" value="1"/>
</dbReference>
<evidence type="ECO:0000259" key="2">
    <source>
        <dbReference type="Pfam" id="PF07883"/>
    </source>
</evidence>
<dbReference type="AlphaFoldDB" id="A0A3B0RZ01"/>
<dbReference type="PANTHER" id="PTHR35848">
    <property type="entry name" value="OXALATE-BINDING PROTEIN"/>
    <property type="match status" value="1"/>
</dbReference>
<dbReference type="InterPro" id="IPR051610">
    <property type="entry name" value="GPI/OXD"/>
</dbReference>
<dbReference type="Pfam" id="PF07883">
    <property type="entry name" value="Cupin_2"/>
    <property type="match status" value="1"/>
</dbReference>
<dbReference type="Gene3D" id="2.60.120.10">
    <property type="entry name" value="Jelly Rolls"/>
    <property type="match status" value="1"/>
</dbReference>
<evidence type="ECO:0000313" key="3">
    <source>
        <dbReference type="EMBL" id="VAV98820.1"/>
    </source>
</evidence>
<accession>A0A3B0RZ01</accession>
<dbReference type="GO" id="GO:0046872">
    <property type="term" value="F:metal ion binding"/>
    <property type="evidence" value="ECO:0007669"/>
    <property type="project" value="UniProtKB-KW"/>
</dbReference>
<dbReference type="InterPro" id="IPR011051">
    <property type="entry name" value="RmlC_Cupin_sf"/>
</dbReference>
<evidence type="ECO:0000256" key="1">
    <source>
        <dbReference type="ARBA" id="ARBA00022723"/>
    </source>
</evidence>
<dbReference type="CDD" id="cd02224">
    <property type="entry name" value="cupin_SPO2919-like"/>
    <property type="match status" value="1"/>
</dbReference>
<dbReference type="SUPFAM" id="SSF51182">
    <property type="entry name" value="RmlC-like cupins"/>
    <property type="match status" value="1"/>
</dbReference>